<dbReference type="InterPro" id="IPR003788">
    <property type="entry name" value="NDUFAF7"/>
</dbReference>
<evidence type="ECO:0000256" key="2">
    <source>
        <dbReference type="ARBA" id="ARBA00022679"/>
    </source>
</evidence>
<gene>
    <name evidence="3" type="ORF">LMS43_03315</name>
</gene>
<comment type="caution">
    <text evidence="3">The sequence shown here is derived from an EMBL/GenBank/DDBJ whole genome shotgun (WGS) entry which is preliminary data.</text>
</comment>
<protein>
    <submittedName>
        <fullName evidence="3">SAM-dependent methyltransferase</fullName>
        <ecNumber evidence="3">2.1.1.-</ecNumber>
    </submittedName>
</protein>
<dbReference type="EMBL" id="JAJHNU010000001">
    <property type="protein sequence ID" value="MDN4120315.1"/>
    <property type="molecule type" value="Genomic_DNA"/>
</dbReference>
<evidence type="ECO:0000256" key="1">
    <source>
        <dbReference type="ARBA" id="ARBA00022603"/>
    </source>
</evidence>
<evidence type="ECO:0000313" key="4">
    <source>
        <dbReference type="Proteomes" id="UP001168613"/>
    </source>
</evidence>
<accession>A0ABT8EG90</accession>
<keyword evidence="2 3" id="KW-0808">Transferase</keyword>
<proteinExistence type="predicted"/>
<dbReference type="RefSeq" id="WP_266122364.1">
    <property type="nucleotide sequence ID" value="NZ_JAJHNU010000001.1"/>
</dbReference>
<dbReference type="EC" id="2.1.1.-" evidence="3"/>
<keyword evidence="4" id="KW-1185">Reference proteome</keyword>
<dbReference type="InterPro" id="IPR038375">
    <property type="entry name" value="NDUFAF7_sf"/>
</dbReference>
<dbReference type="InterPro" id="IPR029063">
    <property type="entry name" value="SAM-dependent_MTases_sf"/>
</dbReference>
<dbReference type="Gene3D" id="3.40.50.12710">
    <property type="match status" value="1"/>
</dbReference>
<dbReference type="GO" id="GO:0008168">
    <property type="term" value="F:methyltransferase activity"/>
    <property type="evidence" value="ECO:0007669"/>
    <property type="project" value="UniProtKB-KW"/>
</dbReference>
<keyword evidence="1 3" id="KW-0489">Methyltransferase</keyword>
<organism evidence="3 4">
    <name type="scientific">Alcaligenes endophyticus</name>
    <dbReference type="NCBI Taxonomy" id="1929088"/>
    <lineage>
        <taxon>Bacteria</taxon>
        <taxon>Pseudomonadati</taxon>
        <taxon>Pseudomonadota</taxon>
        <taxon>Betaproteobacteria</taxon>
        <taxon>Burkholderiales</taxon>
        <taxon>Alcaligenaceae</taxon>
        <taxon>Alcaligenes</taxon>
    </lineage>
</organism>
<evidence type="ECO:0000313" key="3">
    <source>
        <dbReference type="EMBL" id="MDN4120315.1"/>
    </source>
</evidence>
<dbReference type="GO" id="GO:0032259">
    <property type="term" value="P:methylation"/>
    <property type="evidence" value="ECO:0007669"/>
    <property type="project" value="UniProtKB-KW"/>
</dbReference>
<dbReference type="PANTHER" id="PTHR12049">
    <property type="entry name" value="PROTEIN ARGININE METHYLTRANSFERASE NDUFAF7, MITOCHONDRIAL"/>
    <property type="match status" value="1"/>
</dbReference>
<dbReference type="SUPFAM" id="SSF53335">
    <property type="entry name" value="S-adenosyl-L-methionine-dependent methyltransferases"/>
    <property type="match status" value="1"/>
</dbReference>
<dbReference type="Pfam" id="PF02636">
    <property type="entry name" value="Methyltransf_28"/>
    <property type="match status" value="1"/>
</dbReference>
<reference evidence="3" key="1">
    <citation type="submission" date="2021-11" db="EMBL/GenBank/DDBJ databases">
        <title>Draft genome sequence of Alcaligenes endophyticus type strain CCUG 75668T.</title>
        <authorList>
            <person name="Salva-Serra F."/>
            <person name="Duran R.E."/>
            <person name="Seeger M."/>
            <person name="Moore E.R.B."/>
            <person name="Jaen-Luchoro D."/>
        </authorList>
    </citation>
    <scope>NUCLEOTIDE SEQUENCE</scope>
    <source>
        <strain evidence="3">CCUG 75668</strain>
    </source>
</reference>
<sequence>MTVLAIPSLPHGLPPLSAALLEHQAKVHQYLHAQIEAAYGFLPFDQWMQTALYAPGLGYYTAGSTKFGGNTPTGDFTTAPELSPLFGQTLARQVAQILQQCDAVTVLEFGAGSGALAATLIPALRSAGIEPHYQILELSPDLRQRQQERLTALQANVVWLDELPTQFVGCVLANEVLDAMPAVLFHIDEDLNIMELGVQAASDDIAAGLPAPFVLAARPAPEHIQQLVLERVPRLPTYQSELNLNAEAWVRSMGEWLHKGAALLIDYGFPQREYYHEQRAEGTLMCHFRHLAHAQPLILAGMQDITTHVDFTAMADAALESGLDVLGYTSQARFLMNCGLPGLLAAASPDAESRDNSASAIAWNQQISQAQKLLSEAEMGELFKVIALGKDIDPPLLGFSSGDRRDRL</sequence>
<name>A0ABT8EG90_9BURK</name>
<dbReference type="Proteomes" id="UP001168613">
    <property type="component" value="Unassembled WGS sequence"/>
</dbReference>
<dbReference type="PANTHER" id="PTHR12049:SF7">
    <property type="entry name" value="PROTEIN ARGININE METHYLTRANSFERASE NDUFAF7, MITOCHONDRIAL"/>
    <property type="match status" value="1"/>
</dbReference>